<keyword evidence="1" id="KW-1133">Transmembrane helix</keyword>
<reference evidence="3 4" key="1">
    <citation type="submission" date="2019-01" db="EMBL/GenBank/DDBJ databases">
        <title>Genomes sequencing and comparative genomics of infectious freshwater microsporidia, Cucumispora dikerogammari and Thelohania contejeani.</title>
        <authorList>
            <person name="Cormier A."/>
            <person name="Giraud I."/>
            <person name="Wattier R."/>
            <person name="Teixeira M."/>
            <person name="Grandjean F."/>
            <person name="Rigaud T."/>
            <person name="Cordaux R."/>
        </authorList>
    </citation>
    <scope>NUCLEOTIDE SEQUENCE [LARGE SCALE GENOMIC DNA]</scope>
    <source>
        <strain evidence="3">T1</strain>
        <tissue evidence="3">Spores</tissue>
    </source>
</reference>
<protein>
    <recommendedName>
        <fullName evidence="5">HECT domain-containing protein</fullName>
    </recommendedName>
</protein>
<keyword evidence="1" id="KW-0812">Transmembrane</keyword>
<proteinExistence type="predicted"/>
<comment type="caution">
    <text evidence="3">The sequence shown here is derived from an EMBL/GenBank/DDBJ whole genome shotgun (WGS) entry which is preliminary data.</text>
</comment>
<evidence type="ECO:0000256" key="1">
    <source>
        <dbReference type="SAM" id="Phobius"/>
    </source>
</evidence>
<evidence type="ECO:0000313" key="4">
    <source>
        <dbReference type="Proteomes" id="UP001516464"/>
    </source>
</evidence>
<dbReference type="InterPro" id="IPR035983">
    <property type="entry name" value="Hect_E3_ubiquitin_ligase"/>
</dbReference>
<evidence type="ECO:0000256" key="2">
    <source>
        <dbReference type="SAM" id="SignalP"/>
    </source>
</evidence>
<keyword evidence="4" id="KW-1185">Reference proteome</keyword>
<sequence>MQVVQFLSVLISFIICTTVKDLKKEIICAHVENKRDYKDWIKFIVYYKENKNLKLNDKEINDIIVTTINSIKNSEYKIESRYFFIKTFFLFIRYYILRSDEDSYLQFIILFLSLADIKKFYLYCDISTCVIRIILQRGFPIDLHYKAKILKFIYEIRTLAYPEKIEIMFSNEISYYSANIDDISILAKDNKYVLDMENKCIHILAFHVNGFFKTFFTAKNKFSVIDTNIIELKLVSLGVVMLYEPDKNIQMINSILYKETILLLLFLKKIKNYIKDKRDEIVVDDDDDEIIYIKTLNIFLCYLIVNFISIDTILNYTCKIENDIAGKSFSYMEIIMNSDNKNEKKTLEIIYNILSETINGKVLISNLYLNNIYHANIRLKEINSNSTCKDKTTEENLKILNNILFNIILLLPYVELKDINTSDLFNVYETISKIVKSSTCVYSLRIALSLYYIINKLKIIKTDDKINHMKYALKNIINLLDEQAMNGLILYYIDFLNNLYEILYGIKLSSKAKIIFTEHKLANNRYLICNYKDDNDDIDTVAKAMITMYEKYKRTMLVKYIKHNKKILPLNEWFKIFIKRTFEISKCIDVFGLISIKNRYCNGLILINNEFLTDEILKNLKLLGIIIGNIILGHLGPLGFPFLIPFFTLLFTQVLSFEDVKYIDDISYEKWKNIKTFNNLSFPMTFIDIPKAGIKYEITANTELGIEEYEKQKVFILESISKLWRENSGFLSIRDGMDLVIDINQLRDLTGKEIFIMVNGTFPEDE</sequence>
<feature type="transmembrane region" description="Helical" evidence="1">
    <location>
        <begin position="622"/>
        <end position="651"/>
    </location>
</feature>
<organism evidence="3 4">
    <name type="scientific">Astathelohania contejeani</name>
    <dbReference type="NCBI Taxonomy" id="164912"/>
    <lineage>
        <taxon>Eukaryota</taxon>
        <taxon>Fungi</taxon>
        <taxon>Fungi incertae sedis</taxon>
        <taxon>Microsporidia</taxon>
        <taxon>Astathelohaniidae</taxon>
        <taxon>Astathelohania</taxon>
    </lineage>
</organism>
<evidence type="ECO:0000313" key="3">
    <source>
        <dbReference type="EMBL" id="KAF7682579.1"/>
    </source>
</evidence>
<feature type="chain" id="PRO_5046890104" description="HECT domain-containing protein" evidence="2">
    <location>
        <begin position="22"/>
        <end position="766"/>
    </location>
</feature>
<keyword evidence="1" id="KW-0472">Membrane</keyword>
<dbReference type="SUPFAM" id="SSF56204">
    <property type="entry name" value="Hect, E3 ligase catalytic domain"/>
    <property type="match status" value="1"/>
</dbReference>
<dbReference type="EMBL" id="SBIQ01000220">
    <property type="protein sequence ID" value="KAF7682579.1"/>
    <property type="molecule type" value="Genomic_DNA"/>
</dbReference>
<keyword evidence="2" id="KW-0732">Signal</keyword>
<gene>
    <name evidence="3" type="ORF">TCON_2197</name>
</gene>
<accession>A0ABQ7HWP8</accession>
<dbReference type="Proteomes" id="UP001516464">
    <property type="component" value="Unassembled WGS sequence"/>
</dbReference>
<name>A0ABQ7HWP8_9MICR</name>
<feature type="signal peptide" evidence="2">
    <location>
        <begin position="1"/>
        <end position="21"/>
    </location>
</feature>
<evidence type="ECO:0008006" key="5">
    <source>
        <dbReference type="Google" id="ProtNLM"/>
    </source>
</evidence>